<evidence type="ECO:0000313" key="18">
    <source>
        <dbReference type="EMBL" id="AUB31969.1"/>
    </source>
</evidence>
<dbReference type="InterPro" id="IPR010663">
    <property type="entry name" value="Znf_FPG/IleRS"/>
</dbReference>
<feature type="binding site" evidence="15">
    <location>
        <position position="94"/>
    </location>
    <ligand>
        <name>DNA</name>
        <dbReference type="ChEBI" id="CHEBI:16991"/>
    </ligand>
</feature>
<dbReference type="Pfam" id="PF06827">
    <property type="entry name" value="zf-FPG_IleRS"/>
    <property type="match status" value="1"/>
</dbReference>
<comment type="catalytic activity">
    <reaction evidence="1 15">
        <text>Hydrolysis of DNA containing ring-opened 7-methylguanine residues, releasing 2,6-diamino-4-hydroxy-5-(N-methyl)formamidopyrimidine.</text>
        <dbReference type="EC" id="3.2.2.23"/>
    </reaction>
</comment>
<dbReference type="PROSITE" id="PS51066">
    <property type="entry name" value="ZF_FPG_2"/>
    <property type="match status" value="1"/>
</dbReference>
<evidence type="ECO:0000256" key="13">
    <source>
        <dbReference type="ARBA" id="ARBA00023295"/>
    </source>
</evidence>
<feature type="binding site" evidence="15">
    <location>
        <position position="113"/>
    </location>
    <ligand>
        <name>DNA</name>
        <dbReference type="ChEBI" id="CHEBI:16991"/>
    </ligand>
</feature>
<dbReference type="Gene3D" id="3.20.190.10">
    <property type="entry name" value="MutM-like, N-terminal"/>
    <property type="match status" value="1"/>
</dbReference>
<proteinExistence type="inferred from homology"/>
<dbReference type="GO" id="GO:0034039">
    <property type="term" value="F:8-oxo-7,8-dihydroguanine DNA N-glycosylase activity"/>
    <property type="evidence" value="ECO:0007669"/>
    <property type="project" value="TreeGrafter"/>
</dbReference>
<keyword evidence="5 15" id="KW-0227">DNA damage</keyword>
<keyword evidence="7 15" id="KW-0378">Hydrolase</keyword>
<evidence type="ECO:0000256" key="1">
    <source>
        <dbReference type="ARBA" id="ARBA00001668"/>
    </source>
</evidence>
<keyword evidence="8 15" id="KW-0862">Zinc</keyword>
<dbReference type="GO" id="GO:0006284">
    <property type="term" value="P:base-excision repair"/>
    <property type="evidence" value="ECO:0007669"/>
    <property type="project" value="InterPro"/>
</dbReference>
<evidence type="ECO:0000256" key="5">
    <source>
        <dbReference type="ARBA" id="ARBA00022763"/>
    </source>
</evidence>
<accession>A0A2K8SEU5</accession>
<dbReference type="GO" id="GO:0008270">
    <property type="term" value="F:zinc ion binding"/>
    <property type="evidence" value="ECO:0007669"/>
    <property type="project" value="UniProtKB-UniRule"/>
</dbReference>
<keyword evidence="11 15" id="KW-0456">Lyase</keyword>
<dbReference type="SUPFAM" id="SSF57716">
    <property type="entry name" value="Glucocorticoid receptor-like (DNA-binding domain)"/>
    <property type="match status" value="1"/>
</dbReference>
<dbReference type="InterPro" id="IPR000214">
    <property type="entry name" value="Znf_DNA_glyclase/AP_lyase"/>
</dbReference>
<dbReference type="NCBIfam" id="NF002211">
    <property type="entry name" value="PRK01103.1"/>
    <property type="match status" value="1"/>
</dbReference>
<dbReference type="Gene3D" id="1.10.8.50">
    <property type="match status" value="1"/>
</dbReference>
<evidence type="ECO:0000256" key="6">
    <source>
        <dbReference type="ARBA" id="ARBA00022771"/>
    </source>
</evidence>
<feature type="active site" description="Proton donor" evidence="15">
    <location>
        <position position="3"/>
    </location>
</feature>
<comment type="cofactor">
    <cofactor evidence="15">
        <name>Zn(2+)</name>
        <dbReference type="ChEBI" id="CHEBI:29105"/>
    </cofactor>
    <text evidence="15">Binds 1 zinc ion per subunit.</text>
</comment>
<dbReference type="InterPro" id="IPR015886">
    <property type="entry name" value="H2TH_FPG"/>
</dbReference>
<dbReference type="InterPro" id="IPR015887">
    <property type="entry name" value="DNA_glyclase_Znf_dom_DNA_BS"/>
</dbReference>
<evidence type="ECO:0000256" key="11">
    <source>
        <dbReference type="ARBA" id="ARBA00023239"/>
    </source>
</evidence>
<keyword evidence="12 15" id="KW-0511">Multifunctional enzyme</keyword>
<dbReference type="PROSITE" id="PS51068">
    <property type="entry name" value="FPG_CAT"/>
    <property type="match status" value="1"/>
</dbReference>
<dbReference type="Pfam" id="PF01149">
    <property type="entry name" value="Fapy_DNA_glyco"/>
    <property type="match status" value="1"/>
</dbReference>
<evidence type="ECO:0000313" key="19">
    <source>
        <dbReference type="Proteomes" id="UP000231823"/>
    </source>
</evidence>
<dbReference type="CDD" id="cd08966">
    <property type="entry name" value="EcFpg-like_N"/>
    <property type="match status" value="1"/>
</dbReference>
<evidence type="ECO:0000256" key="8">
    <source>
        <dbReference type="ARBA" id="ARBA00022833"/>
    </source>
</evidence>
<feature type="active site" description="Proton donor; for delta-elimination activity" evidence="15">
    <location>
        <position position="265"/>
    </location>
</feature>
<evidence type="ECO:0000256" key="14">
    <source>
        <dbReference type="ARBA" id="ARBA00044632"/>
    </source>
</evidence>
<evidence type="ECO:0000259" key="16">
    <source>
        <dbReference type="PROSITE" id="PS51066"/>
    </source>
</evidence>
<protein>
    <recommendedName>
        <fullName evidence="15">Formamidopyrimidine-DNA glycosylase</fullName>
        <shortName evidence="15">Fapy-DNA glycosylase</shortName>
        <ecNumber evidence="15">3.2.2.23</ecNumber>
    </recommendedName>
    <alternativeName>
        <fullName evidence="15">DNA-(apurinic or apyrimidinic site) lyase MutM</fullName>
        <shortName evidence="15">AP lyase MutM</shortName>
        <ecNumber evidence="15">4.2.99.18</ecNumber>
    </alternativeName>
</protein>
<dbReference type="AlphaFoldDB" id="A0A2K8SEU5"/>
<dbReference type="EMBL" id="CP025057">
    <property type="protein sequence ID" value="AUB31969.1"/>
    <property type="molecule type" value="Genomic_DNA"/>
</dbReference>
<feature type="active site" description="Schiff-base intermediate with DNA" evidence="15">
    <location>
        <position position="2"/>
    </location>
</feature>
<evidence type="ECO:0000256" key="7">
    <source>
        <dbReference type="ARBA" id="ARBA00022801"/>
    </source>
</evidence>
<feature type="domain" description="FPG-type" evidence="16">
    <location>
        <begin position="241"/>
        <end position="275"/>
    </location>
</feature>
<dbReference type="GO" id="GO:0003690">
    <property type="term" value="F:double-stranded DNA binding"/>
    <property type="evidence" value="ECO:0007669"/>
    <property type="project" value="UniProtKB-ARBA"/>
</dbReference>
<reference evidence="18 19" key="1">
    <citation type="submission" date="2017-12" db="EMBL/GenBank/DDBJ databases">
        <title>Complete genome sequence of Spiroplasma floricola 23-6 (ATCC 29989).</title>
        <authorList>
            <person name="Tsai Y.-M."/>
            <person name="Wu P.-S."/>
            <person name="Lo W.-S."/>
            <person name="Kuo C.-H."/>
        </authorList>
    </citation>
    <scope>NUCLEOTIDE SEQUENCE [LARGE SCALE GENOMIC DNA]</scope>
    <source>
        <strain evidence="18 19">23-6</strain>
    </source>
</reference>
<comment type="function">
    <text evidence="15">Involved in base excision repair of DNA damaged by oxidation or by mutagenic agents. Acts as DNA glycosylase that recognizes and removes damaged bases. Has a preference for oxidized purines, such as 7,8-dihydro-8-oxoguanine (8-oxoG). Has AP (apurinic/apyrimidinic) lyase activity and introduces nicks in the DNA strand. Cleaves the DNA backbone by beta-delta elimination to generate a single-strand break at the site of the removed base with both 3'- and 5'-phosphates.</text>
</comment>
<comment type="caution">
    <text evidence="15">Lacks conserved residue(s) required for the propagation of feature annotation.</text>
</comment>
<evidence type="ECO:0000259" key="17">
    <source>
        <dbReference type="PROSITE" id="PS51068"/>
    </source>
</evidence>
<comment type="similarity">
    <text evidence="2 15">Belongs to the FPG family.</text>
</comment>
<dbReference type="FunFam" id="1.10.8.50:FF:000003">
    <property type="entry name" value="Formamidopyrimidine-DNA glycosylase"/>
    <property type="match status" value="1"/>
</dbReference>
<evidence type="ECO:0000256" key="10">
    <source>
        <dbReference type="ARBA" id="ARBA00023204"/>
    </source>
</evidence>
<keyword evidence="9 15" id="KW-0238">DNA-binding</keyword>
<dbReference type="InterPro" id="IPR010979">
    <property type="entry name" value="Ribosomal_uS13-like_H2TH"/>
</dbReference>
<dbReference type="EC" id="3.2.2.23" evidence="15"/>
<dbReference type="KEGG" id="sfz:SFLOR_v1c09210"/>
<dbReference type="SMART" id="SM01232">
    <property type="entry name" value="H2TH"/>
    <property type="match status" value="1"/>
</dbReference>
<comment type="catalytic activity">
    <reaction evidence="14 15">
        <text>2'-deoxyribonucleotide-(2'-deoxyribose 5'-phosphate)-2'-deoxyribonucleotide-DNA = a 3'-end 2'-deoxyribonucleotide-(2,3-dehydro-2,3-deoxyribose 5'-phosphate)-DNA + a 5'-end 5'-phospho-2'-deoxyribonucleoside-DNA + H(+)</text>
        <dbReference type="Rhea" id="RHEA:66592"/>
        <dbReference type="Rhea" id="RHEA-COMP:13180"/>
        <dbReference type="Rhea" id="RHEA-COMP:16897"/>
        <dbReference type="Rhea" id="RHEA-COMP:17067"/>
        <dbReference type="ChEBI" id="CHEBI:15378"/>
        <dbReference type="ChEBI" id="CHEBI:136412"/>
        <dbReference type="ChEBI" id="CHEBI:157695"/>
        <dbReference type="ChEBI" id="CHEBI:167181"/>
        <dbReference type="EC" id="4.2.99.18"/>
    </reaction>
</comment>
<dbReference type="SMART" id="SM00898">
    <property type="entry name" value="Fapy_DNA_glyco"/>
    <property type="match status" value="1"/>
</dbReference>
<keyword evidence="13 15" id="KW-0326">Glycosidase</keyword>
<evidence type="ECO:0000256" key="9">
    <source>
        <dbReference type="ARBA" id="ARBA00023125"/>
    </source>
</evidence>
<dbReference type="InterPro" id="IPR020629">
    <property type="entry name" value="FPG_Glyclase"/>
</dbReference>
<gene>
    <name evidence="15 18" type="primary">mutM</name>
    <name evidence="15" type="synonym">fpg</name>
    <name evidence="18" type="ORF">SFLOR_v1c09210</name>
</gene>
<dbReference type="Proteomes" id="UP000231823">
    <property type="component" value="Chromosome"/>
</dbReference>
<feature type="active site" description="Proton donor; for beta-elimination activity" evidence="15">
    <location>
        <position position="60"/>
    </location>
</feature>
<feature type="domain" description="Formamidopyrimidine-DNA glycosylase catalytic" evidence="17">
    <location>
        <begin position="2"/>
        <end position="116"/>
    </location>
</feature>
<organism evidence="18 19">
    <name type="scientific">Spiroplasma floricola 23-6</name>
    <dbReference type="NCBI Taxonomy" id="1336749"/>
    <lineage>
        <taxon>Bacteria</taxon>
        <taxon>Bacillati</taxon>
        <taxon>Mycoplasmatota</taxon>
        <taxon>Mollicutes</taxon>
        <taxon>Entomoplasmatales</taxon>
        <taxon>Spiroplasmataceae</taxon>
        <taxon>Spiroplasma</taxon>
    </lineage>
</organism>
<dbReference type="SUPFAM" id="SSF81624">
    <property type="entry name" value="N-terminal domain of MutM-like DNA repair proteins"/>
    <property type="match status" value="1"/>
</dbReference>
<dbReference type="GO" id="GO:0003684">
    <property type="term" value="F:damaged DNA binding"/>
    <property type="evidence" value="ECO:0007669"/>
    <property type="project" value="InterPro"/>
</dbReference>
<dbReference type="PANTHER" id="PTHR22993">
    <property type="entry name" value="FORMAMIDOPYRIMIDINE-DNA GLYCOSYLASE"/>
    <property type="match status" value="1"/>
</dbReference>
<dbReference type="OrthoDB" id="9800855at2"/>
<comment type="subunit">
    <text evidence="3 15">Monomer.</text>
</comment>
<dbReference type="PROSITE" id="PS01242">
    <property type="entry name" value="ZF_FPG_1"/>
    <property type="match status" value="1"/>
</dbReference>
<dbReference type="SUPFAM" id="SSF46946">
    <property type="entry name" value="S13-like H2TH domain"/>
    <property type="match status" value="1"/>
</dbReference>
<evidence type="ECO:0000256" key="2">
    <source>
        <dbReference type="ARBA" id="ARBA00009409"/>
    </source>
</evidence>
<dbReference type="RefSeq" id="WP_100916923.1">
    <property type="nucleotide sequence ID" value="NZ_CP025057.1"/>
</dbReference>
<evidence type="ECO:0000256" key="3">
    <source>
        <dbReference type="ARBA" id="ARBA00011245"/>
    </source>
</evidence>
<dbReference type="Pfam" id="PF06831">
    <property type="entry name" value="H2TH"/>
    <property type="match status" value="1"/>
</dbReference>
<keyword evidence="10 15" id="KW-0234">DNA repair</keyword>
<name>A0A2K8SEU5_9MOLU</name>
<sequence length="277" mass="31944">MPELPEVETVVRVLNSKVKGLTIQNVKITYPNLIKTDIKIGEFEEKLKGRKIDNISRIAKHIIFELQDLVLISHLRMEGKWFVYDKGTLYDTKHVEAIFELSDDKFMIYNDTRKFGTFHLQDKLTFRNEKPINKIGPEPFNSTLNGQYLMDIMSKSNKHIKTVLLDQTKISGIGNIYADEILFDSKIHPEKRASALGLKNYNDILKSSIKILNRSIELGGSTIDSYQPEQGIDGKFQRELKVHLRKSKPCFDCGRIIEKIKVNGRGTYFCPECQNLY</sequence>
<dbReference type="InterPro" id="IPR035937">
    <property type="entry name" value="FPG_N"/>
</dbReference>
<dbReference type="EC" id="4.2.99.18" evidence="15"/>
<evidence type="ECO:0000256" key="12">
    <source>
        <dbReference type="ARBA" id="ARBA00023268"/>
    </source>
</evidence>
<keyword evidence="6 15" id="KW-0863">Zinc-finger</keyword>
<keyword evidence="19" id="KW-1185">Reference proteome</keyword>
<evidence type="ECO:0000256" key="15">
    <source>
        <dbReference type="HAMAP-Rule" id="MF_00103"/>
    </source>
</evidence>
<dbReference type="PANTHER" id="PTHR22993:SF9">
    <property type="entry name" value="FORMAMIDOPYRIMIDINE-DNA GLYCOSYLASE"/>
    <property type="match status" value="1"/>
</dbReference>
<evidence type="ECO:0000256" key="4">
    <source>
        <dbReference type="ARBA" id="ARBA00022723"/>
    </source>
</evidence>
<dbReference type="HAMAP" id="MF_00103">
    <property type="entry name" value="Fapy_DNA_glycosyl"/>
    <property type="match status" value="1"/>
</dbReference>
<dbReference type="InterPro" id="IPR012319">
    <property type="entry name" value="FPG_cat"/>
</dbReference>
<dbReference type="GO" id="GO:0140078">
    <property type="term" value="F:class I DNA-(apurinic or apyrimidinic site) endonuclease activity"/>
    <property type="evidence" value="ECO:0007669"/>
    <property type="project" value="UniProtKB-EC"/>
</dbReference>
<keyword evidence="4 15" id="KW-0479">Metal-binding</keyword>
<dbReference type="NCBIfam" id="TIGR00577">
    <property type="entry name" value="fpg"/>
    <property type="match status" value="1"/>
</dbReference>